<organism evidence="1 2">
    <name type="scientific">Methanothermus fervidus (strain ATCC 43054 / DSM 2088 / JCM 10308 / V24 S)</name>
    <dbReference type="NCBI Taxonomy" id="523846"/>
    <lineage>
        <taxon>Archaea</taxon>
        <taxon>Methanobacteriati</taxon>
        <taxon>Methanobacteriota</taxon>
        <taxon>Methanomada group</taxon>
        <taxon>Methanobacteria</taxon>
        <taxon>Methanobacteriales</taxon>
        <taxon>Methanothermaceae</taxon>
        <taxon>Methanothermus</taxon>
    </lineage>
</organism>
<name>E3GWF9_METFV</name>
<dbReference type="HOGENOM" id="CLU_864985_0_0_2"/>
<sequence length="321" mass="37747">MCDLIYKYGLLNNYFVDNNVFLISAPSLRFLYNIKKILMIPEDYLEESSKKTNFLKRGDFVTSGPYSRLLLLIHKIKEKIIDRDELAYLSIYYFVVTTRGVDDLKVYNKLSYISQFFDSIKNLRNESSTPFLNLLMNYSYYKGINKYEMKNLPREEISRRILFGLPIDSVLSDLSFYNLSQNNPSSINSFLLYKFLTKYLEVIGMSDIKELHNVCRLVGNRIGYFAAQYDKKDVLYSIREIGNFERLSEFFKNLEYEILKEDAGAVWNSRVEGTDKRYSDLIQEILMDTKENSINLIRNYLAIYAIQKYLSTKYAKKKGGD</sequence>
<dbReference type="AlphaFoldDB" id="E3GWF9"/>
<evidence type="ECO:0000313" key="1">
    <source>
        <dbReference type="EMBL" id="ADP77924.1"/>
    </source>
</evidence>
<dbReference type="STRING" id="523846.Mfer_1138"/>
<accession>E3GWF9</accession>
<dbReference type="KEGG" id="mfv:Mfer_1138"/>
<reference evidence="1 2" key="1">
    <citation type="journal article" date="2010" name="Stand. Genomic Sci.">
        <title>Complete genome sequence of Methanothermus fervidus type strain (V24S).</title>
        <authorList>
            <person name="Anderson I."/>
            <person name="Djao O.D."/>
            <person name="Misra M."/>
            <person name="Chertkov O."/>
            <person name="Nolan M."/>
            <person name="Lucas S."/>
            <person name="Lapidus A."/>
            <person name="Del Rio T.G."/>
            <person name="Tice H."/>
            <person name="Cheng J.F."/>
            <person name="Tapia R."/>
            <person name="Han C."/>
            <person name="Goodwin L."/>
            <person name="Pitluck S."/>
            <person name="Liolios K."/>
            <person name="Ivanova N."/>
            <person name="Mavromatis K."/>
            <person name="Mikhailova N."/>
            <person name="Pati A."/>
            <person name="Brambilla E."/>
            <person name="Chen A."/>
            <person name="Palaniappan K."/>
            <person name="Land M."/>
            <person name="Hauser L."/>
            <person name="Chang Y.J."/>
            <person name="Jeffries C.D."/>
            <person name="Sikorski J."/>
            <person name="Spring S."/>
            <person name="Rohde M."/>
            <person name="Eichinger K."/>
            <person name="Huber H."/>
            <person name="Wirth R."/>
            <person name="Goker M."/>
            <person name="Detter J.C."/>
            <person name="Woyke T."/>
            <person name="Bristow J."/>
            <person name="Eisen J.A."/>
            <person name="Markowitz V."/>
            <person name="Hugenholtz P."/>
            <person name="Klenk H.P."/>
            <person name="Kyrpides N.C."/>
        </authorList>
    </citation>
    <scope>NUCLEOTIDE SEQUENCE [LARGE SCALE GENOMIC DNA]</scope>
    <source>
        <strain evidence="2">ATCC 43054 / DSM 2088 / JCM 10308 / V24 S</strain>
    </source>
</reference>
<dbReference type="Proteomes" id="UP000002315">
    <property type="component" value="Chromosome"/>
</dbReference>
<proteinExistence type="predicted"/>
<gene>
    <name evidence="1" type="ordered locus">Mfer_1138</name>
</gene>
<evidence type="ECO:0000313" key="2">
    <source>
        <dbReference type="Proteomes" id="UP000002315"/>
    </source>
</evidence>
<protein>
    <submittedName>
        <fullName evidence="1">Uncharacterized protein</fullName>
    </submittedName>
</protein>
<dbReference type="EMBL" id="CP002278">
    <property type="protein sequence ID" value="ADP77924.1"/>
    <property type="molecule type" value="Genomic_DNA"/>
</dbReference>
<keyword evidence="2" id="KW-1185">Reference proteome</keyword>